<dbReference type="SUPFAM" id="SSF53448">
    <property type="entry name" value="Nucleotide-diphospho-sugar transferases"/>
    <property type="match status" value="1"/>
</dbReference>
<dbReference type="CDD" id="cd00761">
    <property type="entry name" value="Glyco_tranf_GTA_type"/>
    <property type="match status" value="1"/>
</dbReference>
<dbReference type="EMBL" id="WITC01000051">
    <property type="protein sequence ID" value="MQX15724.1"/>
    <property type="molecule type" value="Genomic_DNA"/>
</dbReference>
<dbReference type="GO" id="GO:0015774">
    <property type="term" value="P:polysaccharide transport"/>
    <property type="evidence" value="ECO:0007669"/>
    <property type="project" value="InterPro"/>
</dbReference>
<dbReference type="SUPFAM" id="SSF52540">
    <property type="entry name" value="P-loop containing nucleoside triphosphate hydrolases"/>
    <property type="match status" value="1"/>
</dbReference>
<feature type="region of interest" description="Disordered" evidence="1">
    <location>
        <begin position="1136"/>
        <end position="1166"/>
    </location>
</feature>
<keyword evidence="3" id="KW-0808">Transferase</keyword>
<evidence type="ECO:0000313" key="3">
    <source>
        <dbReference type="EMBL" id="MQX15724.1"/>
    </source>
</evidence>
<evidence type="ECO:0000259" key="2">
    <source>
        <dbReference type="Pfam" id="PF00535"/>
    </source>
</evidence>
<proteinExistence type="predicted"/>
<dbReference type="Pfam" id="PF05159">
    <property type="entry name" value="Capsule_synth"/>
    <property type="match status" value="1"/>
</dbReference>
<evidence type="ECO:0000256" key="1">
    <source>
        <dbReference type="SAM" id="MobiDB-lite"/>
    </source>
</evidence>
<dbReference type="AlphaFoldDB" id="A0A6N7LG55"/>
<dbReference type="InterPro" id="IPR027417">
    <property type="entry name" value="P-loop_NTPase"/>
</dbReference>
<dbReference type="GO" id="GO:0000271">
    <property type="term" value="P:polysaccharide biosynthetic process"/>
    <property type="evidence" value="ECO:0007669"/>
    <property type="project" value="InterPro"/>
</dbReference>
<dbReference type="Gene3D" id="3.90.550.10">
    <property type="entry name" value="Spore Coat Polysaccharide Biosynthesis Protein SpsA, Chain A"/>
    <property type="match status" value="1"/>
</dbReference>
<accession>A0A6N7LG55</accession>
<dbReference type="Pfam" id="PF00535">
    <property type="entry name" value="Glycos_transf_2"/>
    <property type="match status" value="1"/>
</dbReference>
<evidence type="ECO:0000313" key="4">
    <source>
        <dbReference type="Proteomes" id="UP000439983"/>
    </source>
</evidence>
<reference evidence="3 4" key="1">
    <citation type="journal article" date="2013" name="Genome Biol.">
        <title>Comparative genomics of the core and accessory genomes of 48 Sinorhizobium strains comprising five genospecies.</title>
        <authorList>
            <person name="Sugawara M."/>
            <person name="Epstein B."/>
            <person name="Badgley B.D."/>
            <person name="Unno T."/>
            <person name="Xu L."/>
            <person name="Reese J."/>
            <person name="Gyaneshwar P."/>
            <person name="Denny R."/>
            <person name="Mudge J."/>
            <person name="Bharti A.K."/>
            <person name="Farmer A.D."/>
            <person name="May G.D."/>
            <person name="Woodward J.E."/>
            <person name="Medigue C."/>
            <person name="Vallenet D."/>
            <person name="Lajus A."/>
            <person name="Rouy Z."/>
            <person name="Martinez-Vaz B."/>
            <person name="Tiffin P."/>
            <person name="Young N.D."/>
            <person name="Sadowsky M.J."/>
        </authorList>
    </citation>
    <scope>NUCLEOTIDE SEQUENCE [LARGE SCALE GENOMIC DNA]</scope>
    <source>
        <strain evidence="3 4">USDA4894</strain>
    </source>
</reference>
<feature type="domain" description="Glycosyltransferase 2-like" evidence="2">
    <location>
        <begin position="409"/>
        <end position="581"/>
    </location>
</feature>
<name>A0A6N7LG55_SINTE</name>
<dbReference type="GO" id="GO:0016758">
    <property type="term" value="F:hexosyltransferase activity"/>
    <property type="evidence" value="ECO:0007669"/>
    <property type="project" value="UniProtKB-ARBA"/>
</dbReference>
<dbReference type="InterPro" id="IPR001173">
    <property type="entry name" value="Glyco_trans_2-like"/>
</dbReference>
<dbReference type="OrthoDB" id="543755at2"/>
<sequence length="1231" mass="140515">MPPMSEAISPGTANMADENKIAYEKFDDFLTLRRIEVQSDTDFDIREKILSGRRDVWNIGYVSGNLKNAYAANLSLLFPSLIPVDQGDFGAGEKYMILGTVYRDEKKSHKGAVRALREYRQGQELFLFEQGFLASTHSWSEAFRQKDPRFGCLGYVYDDIAHYFMADYPNRLIHRLNSKREITDAERLRAGQLIKRIVEKKISKYNSQPLIAPAMNPGYARRVLVCDQAFADASTVYGKIDEKGFEAMLVAALRENPDAEIIVKTHPDTYWEKGQRLGYYNHLKDNGRVRILREPVNPYSLFEHVDKVYVGTSQLGLEALFAGKKVVCFGAPFYSGWGLTDDRQTVPHRHRNRSLEEIFHYFYIWYTIYHVPGAPSPSEIEDVLDYIEKNRPVALPPTVDEITNRPKVSVILPVYGVENYIEESLSSLQRQTLRNIEIIPINDCSPDGCQQIIDRLAAEDPRIKPVVLKENIGQGFARNEGLKAARGDYILFLDPDDFMASSDHLERAVTCAEADRADMVRGRKLNERVEDEKGNFVKNQPDGSEVFFDEPFHAVTLAEEPRILHSRHFCNWLYRRDFLEENNIRFLTTQWEERPFVLKALLRAKRISGIDSEAFVYRIRTDSTARREKTVEDCWNQLSNFGQVVDLLTEAGACSTQSPLFFSARFQVTQFFHYLMFGFAFKTVRESGRAGQAAFLEQLREILRKSGLTAGDLSFEPIQLSRRHVVARAYELLFEAVRSGRHALLSDVIDLKPINQTALFEELLTPPLDDAHGAYLDALSFYARNERVKAAKAGSFRGKRPQVIVHIGSSKTGSTYLQHFMENNRPGLLRMGVWFPEVGLFWQQDRPHKQAGHAPFTKAAVTKDRSLKDYIEAGLKLSGGKIHTVILSSEAYFLNTNNSLKIVDYFAEYPVKMIGYFRRQDDWANSQYCEFVGGGAVGKVDKPIDEWLALPITQERLCYRTTIDQWAEKVGKENVIVRPYEKEQFVNGDLIDDFFDSIGMSACTALPRPAQASRNDFPLDARHLRIMLLFNNLPFRSTRNYLQFVEAVTVKLAQKYPKPARPNMLTNEQRRTLLSDQAENNAYIARTYLGREDGRLFSDLTVNQAAQQHVADIPAEDFELFMESYRSQSGIDEMMLSGSGASAKSKNGRQLNGQSGQPRKSNPPQNLTSFQRLLMPAFRIVVRHYSSEIQVTKFNADPIAFFANRKSKAYRKFGQLVYTQKASLPETAHKP</sequence>
<dbReference type="Proteomes" id="UP000439983">
    <property type="component" value="Unassembled WGS sequence"/>
</dbReference>
<dbReference type="InterPro" id="IPR029044">
    <property type="entry name" value="Nucleotide-diphossugar_trans"/>
</dbReference>
<dbReference type="Gene3D" id="3.40.50.300">
    <property type="entry name" value="P-loop containing nucleotide triphosphate hydrolases"/>
    <property type="match status" value="1"/>
</dbReference>
<organism evidence="3 4">
    <name type="scientific">Sinorhizobium terangae</name>
    <dbReference type="NCBI Taxonomy" id="110322"/>
    <lineage>
        <taxon>Bacteria</taxon>
        <taxon>Pseudomonadati</taxon>
        <taxon>Pseudomonadota</taxon>
        <taxon>Alphaproteobacteria</taxon>
        <taxon>Hyphomicrobiales</taxon>
        <taxon>Rhizobiaceae</taxon>
        <taxon>Sinorhizobium/Ensifer group</taxon>
        <taxon>Sinorhizobium</taxon>
    </lineage>
</organism>
<gene>
    <name evidence="3" type="ORF">GHK62_13405</name>
</gene>
<dbReference type="CDD" id="cd16440">
    <property type="entry name" value="beta_Kdo_transferase_KpsC_1"/>
    <property type="match status" value="1"/>
</dbReference>
<feature type="compositionally biased region" description="Polar residues" evidence="1">
    <location>
        <begin position="1148"/>
        <end position="1166"/>
    </location>
</feature>
<dbReference type="PANTHER" id="PTHR22916">
    <property type="entry name" value="GLYCOSYLTRANSFERASE"/>
    <property type="match status" value="1"/>
</dbReference>
<dbReference type="PANTHER" id="PTHR22916:SF3">
    <property type="entry name" value="UDP-GLCNAC:BETAGAL BETA-1,3-N-ACETYLGLUCOSAMINYLTRANSFERASE-LIKE PROTEIN 1"/>
    <property type="match status" value="1"/>
</dbReference>
<comment type="caution">
    <text evidence="3">The sequence shown here is derived from an EMBL/GenBank/DDBJ whole genome shotgun (WGS) entry which is preliminary data.</text>
</comment>
<protein>
    <submittedName>
        <fullName evidence="3">Glycosyltransferase</fullName>
    </submittedName>
</protein>
<keyword evidence="4" id="KW-1185">Reference proteome</keyword>
<dbReference type="InterPro" id="IPR007833">
    <property type="entry name" value="Capsule_polysaccharide_synth"/>
</dbReference>